<evidence type="ECO:0000256" key="4">
    <source>
        <dbReference type="ARBA" id="ARBA00023163"/>
    </source>
</evidence>
<dbReference type="GO" id="GO:0005634">
    <property type="term" value="C:nucleus"/>
    <property type="evidence" value="ECO:0007669"/>
    <property type="project" value="UniProtKB-SubCell"/>
</dbReference>
<keyword evidence="9" id="KW-1185">Reference proteome</keyword>
<keyword evidence="4" id="KW-0804">Transcription</keyword>
<organism evidence="8 9">
    <name type="scientific">Acorus calamus</name>
    <name type="common">Sweet flag</name>
    <dbReference type="NCBI Taxonomy" id="4465"/>
    <lineage>
        <taxon>Eukaryota</taxon>
        <taxon>Viridiplantae</taxon>
        <taxon>Streptophyta</taxon>
        <taxon>Embryophyta</taxon>
        <taxon>Tracheophyta</taxon>
        <taxon>Spermatophyta</taxon>
        <taxon>Magnoliopsida</taxon>
        <taxon>Liliopsida</taxon>
        <taxon>Acoraceae</taxon>
        <taxon>Acorus</taxon>
    </lineage>
</organism>
<dbReference type="InterPro" id="IPR016177">
    <property type="entry name" value="DNA-bd_dom_sf"/>
</dbReference>
<comment type="caution">
    <text evidence="8">The sequence shown here is derived from an EMBL/GenBank/DDBJ whole genome shotgun (WGS) entry which is preliminary data.</text>
</comment>
<evidence type="ECO:0000259" key="7">
    <source>
        <dbReference type="PROSITE" id="PS51032"/>
    </source>
</evidence>
<evidence type="ECO:0000256" key="3">
    <source>
        <dbReference type="ARBA" id="ARBA00023125"/>
    </source>
</evidence>
<dbReference type="FunFam" id="3.30.730.10:FF:000001">
    <property type="entry name" value="Ethylene-responsive transcription factor 2"/>
    <property type="match status" value="1"/>
</dbReference>
<dbReference type="InterPro" id="IPR036955">
    <property type="entry name" value="AP2/ERF_dom_sf"/>
</dbReference>
<evidence type="ECO:0000256" key="1">
    <source>
        <dbReference type="ARBA" id="ARBA00004123"/>
    </source>
</evidence>
<reference evidence="8" key="1">
    <citation type="journal article" date="2023" name="Nat. Commun.">
        <title>Diploid and tetraploid genomes of Acorus and the evolution of monocots.</title>
        <authorList>
            <person name="Ma L."/>
            <person name="Liu K.W."/>
            <person name="Li Z."/>
            <person name="Hsiao Y.Y."/>
            <person name="Qi Y."/>
            <person name="Fu T."/>
            <person name="Tang G.D."/>
            <person name="Zhang D."/>
            <person name="Sun W.H."/>
            <person name="Liu D.K."/>
            <person name="Li Y."/>
            <person name="Chen G.Z."/>
            <person name="Liu X.D."/>
            <person name="Liao X.Y."/>
            <person name="Jiang Y.T."/>
            <person name="Yu X."/>
            <person name="Hao Y."/>
            <person name="Huang J."/>
            <person name="Zhao X.W."/>
            <person name="Ke S."/>
            <person name="Chen Y.Y."/>
            <person name="Wu W.L."/>
            <person name="Hsu J.L."/>
            <person name="Lin Y.F."/>
            <person name="Huang M.D."/>
            <person name="Li C.Y."/>
            <person name="Huang L."/>
            <person name="Wang Z.W."/>
            <person name="Zhao X."/>
            <person name="Zhong W.Y."/>
            <person name="Peng D.H."/>
            <person name="Ahmad S."/>
            <person name="Lan S."/>
            <person name="Zhang J.S."/>
            <person name="Tsai W.C."/>
            <person name="Van de Peer Y."/>
            <person name="Liu Z.J."/>
        </authorList>
    </citation>
    <scope>NUCLEOTIDE SEQUENCE</scope>
    <source>
        <strain evidence="8">CP</strain>
    </source>
</reference>
<proteinExistence type="predicted"/>
<dbReference type="InterPro" id="IPR001471">
    <property type="entry name" value="AP2/ERF_dom"/>
</dbReference>
<dbReference type="PANTHER" id="PTHR31677">
    <property type="entry name" value="AP2 DOMAIN CLASS TRANSCRIPTION FACTOR"/>
    <property type="match status" value="1"/>
</dbReference>
<keyword evidence="3" id="KW-0238">DNA-binding</keyword>
<reference evidence="8" key="2">
    <citation type="submission" date="2023-06" db="EMBL/GenBank/DDBJ databases">
        <authorList>
            <person name="Ma L."/>
            <person name="Liu K.-W."/>
            <person name="Li Z."/>
            <person name="Hsiao Y.-Y."/>
            <person name="Qi Y."/>
            <person name="Fu T."/>
            <person name="Tang G."/>
            <person name="Zhang D."/>
            <person name="Sun W.-H."/>
            <person name="Liu D.-K."/>
            <person name="Li Y."/>
            <person name="Chen G.-Z."/>
            <person name="Liu X.-D."/>
            <person name="Liao X.-Y."/>
            <person name="Jiang Y.-T."/>
            <person name="Yu X."/>
            <person name="Hao Y."/>
            <person name="Huang J."/>
            <person name="Zhao X.-W."/>
            <person name="Ke S."/>
            <person name="Chen Y.-Y."/>
            <person name="Wu W.-L."/>
            <person name="Hsu J.-L."/>
            <person name="Lin Y.-F."/>
            <person name="Huang M.-D."/>
            <person name="Li C.-Y."/>
            <person name="Huang L."/>
            <person name="Wang Z.-W."/>
            <person name="Zhao X."/>
            <person name="Zhong W.-Y."/>
            <person name="Peng D.-H."/>
            <person name="Ahmad S."/>
            <person name="Lan S."/>
            <person name="Zhang J.-S."/>
            <person name="Tsai W.-C."/>
            <person name="Van De Peer Y."/>
            <person name="Liu Z.-J."/>
        </authorList>
    </citation>
    <scope>NUCLEOTIDE SEQUENCE</scope>
    <source>
        <strain evidence="8">CP</strain>
        <tissue evidence="8">Leaves</tissue>
    </source>
</reference>
<dbReference type="EMBL" id="JAUJYO010000006">
    <property type="protein sequence ID" value="KAK1314272.1"/>
    <property type="molecule type" value="Genomic_DNA"/>
</dbReference>
<evidence type="ECO:0000256" key="6">
    <source>
        <dbReference type="SAM" id="MobiDB-lite"/>
    </source>
</evidence>
<dbReference type="GO" id="GO:0003677">
    <property type="term" value="F:DNA binding"/>
    <property type="evidence" value="ECO:0007669"/>
    <property type="project" value="UniProtKB-KW"/>
</dbReference>
<evidence type="ECO:0000313" key="8">
    <source>
        <dbReference type="EMBL" id="KAK1314272.1"/>
    </source>
</evidence>
<feature type="domain" description="AP2/ERF" evidence="7">
    <location>
        <begin position="34"/>
        <end position="91"/>
    </location>
</feature>
<dbReference type="CDD" id="cd00018">
    <property type="entry name" value="AP2"/>
    <property type="match status" value="1"/>
</dbReference>
<evidence type="ECO:0000256" key="2">
    <source>
        <dbReference type="ARBA" id="ARBA00023015"/>
    </source>
</evidence>
<dbReference type="Gene3D" id="3.30.730.10">
    <property type="entry name" value="AP2/ERF domain"/>
    <property type="match status" value="1"/>
</dbReference>
<protein>
    <submittedName>
        <fullName evidence="8">Ethylene-responsive transcription factor 9</fullName>
    </submittedName>
</protein>
<dbReference type="Pfam" id="PF00847">
    <property type="entry name" value="AP2"/>
    <property type="match status" value="1"/>
</dbReference>
<keyword evidence="5" id="KW-0539">Nucleus</keyword>
<dbReference type="PRINTS" id="PR00367">
    <property type="entry name" value="ETHRSPELEMNT"/>
</dbReference>
<dbReference type="PANTHER" id="PTHR31677:SF157">
    <property type="entry name" value="AP2_ERF DOMAIN-CONTAINING PROTEIN"/>
    <property type="match status" value="1"/>
</dbReference>
<accession>A0AAV9EQ63</accession>
<dbReference type="AlphaFoldDB" id="A0AAV9EQ63"/>
<feature type="region of interest" description="Disordered" evidence="6">
    <location>
        <begin position="1"/>
        <end position="27"/>
    </location>
</feature>
<dbReference type="SUPFAM" id="SSF54171">
    <property type="entry name" value="DNA-binding domain"/>
    <property type="match status" value="1"/>
</dbReference>
<dbReference type="SMART" id="SM00380">
    <property type="entry name" value="AP2"/>
    <property type="match status" value="1"/>
</dbReference>
<comment type="subcellular location">
    <subcellularLocation>
        <location evidence="1">Nucleus</location>
    </subcellularLocation>
</comment>
<dbReference type="PROSITE" id="PS51032">
    <property type="entry name" value="AP2_ERF"/>
    <property type="match status" value="1"/>
</dbReference>
<sequence>MMNDAEDENKDSAEMGGGTPVLPRPQVMKVEKSHFRGVRRRPWGKYGAEIRDPWKKRRRWLGTFDTVEAAAIAYDGAARELRRSKAKTNFGVGGVSFTRKIEKQRC</sequence>
<evidence type="ECO:0000313" key="9">
    <source>
        <dbReference type="Proteomes" id="UP001180020"/>
    </source>
</evidence>
<dbReference type="GO" id="GO:0003700">
    <property type="term" value="F:DNA-binding transcription factor activity"/>
    <property type="evidence" value="ECO:0007669"/>
    <property type="project" value="InterPro"/>
</dbReference>
<dbReference type="Proteomes" id="UP001180020">
    <property type="component" value="Unassembled WGS sequence"/>
</dbReference>
<keyword evidence="2" id="KW-0805">Transcription regulation</keyword>
<gene>
    <name evidence="8" type="primary">ERF9</name>
    <name evidence="8" type="ORF">QJS10_CPA06g01863</name>
</gene>
<name>A0AAV9EQ63_ACOCL</name>
<evidence type="ECO:0000256" key="5">
    <source>
        <dbReference type="ARBA" id="ARBA00023242"/>
    </source>
</evidence>